<dbReference type="RefSeq" id="XP_038971837.1">
    <property type="nucleotide sequence ID" value="XM_039115909.1"/>
</dbReference>
<evidence type="ECO:0000256" key="1">
    <source>
        <dbReference type="SAM" id="MobiDB-lite"/>
    </source>
</evidence>
<feature type="region of interest" description="Disordered" evidence="1">
    <location>
        <begin position="40"/>
        <end position="78"/>
    </location>
</feature>
<dbReference type="Proteomes" id="UP000228380">
    <property type="component" value="Unplaced"/>
</dbReference>
<feature type="compositionally biased region" description="Basic and acidic residues" evidence="1">
    <location>
        <begin position="69"/>
        <end position="78"/>
    </location>
</feature>
<dbReference type="KEGG" id="pda:120104571"/>
<dbReference type="GeneID" id="120104571"/>
<evidence type="ECO:0000313" key="2">
    <source>
        <dbReference type="Proteomes" id="UP000228380"/>
    </source>
</evidence>
<evidence type="ECO:0000313" key="3">
    <source>
        <dbReference type="RefSeq" id="XP_038971837.1"/>
    </source>
</evidence>
<protein>
    <submittedName>
        <fullName evidence="3">Spidroin-1-like</fullName>
    </submittedName>
</protein>
<organism evidence="2 3">
    <name type="scientific">Phoenix dactylifera</name>
    <name type="common">Date palm</name>
    <dbReference type="NCBI Taxonomy" id="42345"/>
    <lineage>
        <taxon>Eukaryota</taxon>
        <taxon>Viridiplantae</taxon>
        <taxon>Streptophyta</taxon>
        <taxon>Embryophyta</taxon>
        <taxon>Tracheophyta</taxon>
        <taxon>Spermatophyta</taxon>
        <taxon>Magnoliopsida</taxon>
        <taxon>Liliopsida</taxon>
        <taxon>Arecaceae</taxon>
        <taxon>Coryphoideae</taxon>
        <taxon>Phoeniceae</taxon>
        <taxon>Phoenix</taxon>
    </lineage>
</organism>
<gene>
    <name evidence="3" type="primary">LOC120104571</name>
</gene>
<sequence length="148" mass="15084">MRVAAVWCSGKRRGSRRRRGALVEGTAMGVRKVAARRRQQWAACDRRRNGGGGKGGKGAATADEGGGEGAHREEDEQRAPIFTAMAVAGALGSTATGGGRSRDPAGGAFLWRDAAAVKRGSGGRRLGGWRDGVEVAAAAAELAAARGG</sequence>
<accession>A0A8B8ZEX7</accession>
<proteinExistence type="predicted"/>
<dbReference type="AlphaFoldDB" id="A0A8B8ZEX7"/>
<name>A0A8B8ZEX7_PHODC</name>
<keyword evidence="2" id="KW-1185">Reference proteome</keyword>
<reference evidence="3" key="1">
    <citation type="submission" date="2025-08" db="UniProtKB">
        <authorList>
            <consortium name="RefSeq"/>
        </authorList>
    </citation>
    <scope>IDENTIFICATION</scope>
    <source>
        <tissue evidence="3">Young leaves</tissue>
    </source>
</reference>